<evidence type="ECO:0000313" key="1">
    <source>
        <dbReference type="EMBL" id="UTO25616.1"/>
    </source>
</evidence>
<name>A0A9Q9F2G4_9BACT</name>
<dbReference type="AlphaFoldDB" id="A0A9Q9F2G4"/>
<sequence>MFKVETKFNFITPNTSYKTGLGNEHNFKNWVNSGMVVEYITRKDKCVIFNKNENNYDAMNLIMTKEEKIGWYHSHLKINQNSEQSGLYDLLYTEPNDLELGKVKNDLKNLKGNFWELIVNPGDLGLDNNILCKDKWHEVLQENFKRFLKANNFDIDNVNVYYSIHGNTNYPHVHMFWYEKEPKHKRAKLDLNSINVFGYKVGLSIKYDEDYQKINELTKEIWDIRKQITETISKHFNIKTDNNKNLYGEFIKASKNILDEINNKKNISYMRLSDENKENIEIIKKFLLNSDNDYSKLFNSYQKQIENLNKLHIEDKFLKERINKIIEKEMDDFQKQVGNKIIKSLLKAYEGTNKKAFSNIKGFGNFFRSFMNIFGLNRSELALRNLAEREFLAKDMKELEMIEDVYRSRLH</sequence>
<evidence type="ECO:0000313" key="2">
    <source>
        <dbReference type="Proteomes" id="UP001059349"/>
    </source>
</evidence>
<reference evidence="1" key="1">
    <citation type="submission" date="2022-07" db="EMBL/GenBank/DDBJ databases">
        <title>Complete genome of Mycoplasma hyosynoviae B1.</title>
        <authorList>
            <person name="Spergser J."/>
        </authorList>
    </citation>
    <scope>NUCLEOTIDE SEQUENCE</scope>
    <source>
        <strain evidence="1">B1</strain>
    </source>
</reference>
<accession>A0A9Q9F2G4</accession>
<dbReference type="Proteomes" id="UP001059349">
    <property type="component" value="Chromosome"/>
</dbReference>
<gene>
    <name evidence="1" type="ORF">NMG93_01895</name>
</gene>
<protein>
    <submittedName>
        <fullName evidence="1">Uncharacterized protein</fullName>
    </submittedName>
</protein>
<dbReference type="GeneID" id="75105226"/>
<dbReference type="RefSeq" id="WP_254735170.1">
    <property type="nucleotide sequence ID" value="NZ_CP101127.1"/>
</dbReference>
<dbReference type="EMBL" id="CP101127">
    <property type="protein sequence ID" value="UTO25616.1"/>
    <property type="molecule type" value="Genomic_DNA"/>
</dbReference>
<organism evidence="1 2">
    <name type="scientific">Metamycoplasma hyosynoviae</name>
    <dbReference type="NCBI Taxonomy" id="29559"/>
    <lineage>
        <taxon>Bacteria</taxon>
        <taxon>Bacillati</taxon>
        <taxon>Mycoplasmatota</taxon>
        <taxon>Mycoplasmoidales</taxon>
        <taxon>Metamycoplasmataceae</taxon>
        <taxon>Metamycoplasma</taxon>
    </lineage>
</organism>
<proteinExistence type="predicted"/>